<reference evidence="1" key="2">
    <citation type="submission" date="2011-01" db="EMBL/GenBank/DDBJ databases">
        <title>The Non-contiguous Finished genome of Clostridium papyrosolvens.</title>
        <authorList>
            <person name="Lucas S."/>
            <person name="Copeland A."/>
            <person name="Lapidus A."/>
            <person name="Cheng J.-F."/>
            <person name="Goodwin L."/>
            <person name="Pitluck S."/>
            <person name="Misra M."/>
            <person name="Chertkov O."/>
            <person name="Detter J.C."/>
            <person name="Han C."/>
            <person name="Tapia R."/>
            <person name="Land M."/>
            <person name="Hauser L."/>
            <person name="Kyrpides N."/>
            <person name="Ivanova N."/>
            <person name="Pagani I."/>
            <person name="Mouttaki H."/>
            <person name="He Z."/>
            <person name="Zhou J."/>
            <person name="Hemme C.L."/>
            <person name="Woyke T."/>
        </authorList>
    </citation>
    <scope>NUCLEOTIDE SEQUENCE [LARGE SCALE GENOMIC DNA]</scope>
    <source>
        <strain evidence="1">DSM 2782</strain>
    </source>
</reference>
<sequence length="169" mass="18866">MDENSNYSSIDDLTKEELQQQLSDQMMLSSYIAFVFSNSMISHYGDEGKKLAEKILFEIGEYVGDKLLTSGYVKQMGMDGFLKFVELFSTLGHVKKQIVSHDENEAVIVATDCPLGMMFEIMGETQGICKVLCKLDLGVCSSLGFSAEYTLNKTISAGDNCCEYQLKRK</sequence>
<dbReference type="RefSeq" id="WP_004615903.1">
    <property type="nucleotide sequence ID" value="NZ_ACXX02000001.1"/>
</dbReference>
<reference evidence="1" key="1">
    <citation type="submission" date="2009-07" db="EMBL/GenBank/DDBJ databases">
        <authorList>
            <consortium name="US DOE Joint Genome Institute (JGI-PGF)"/>
            <person name="Lucas S."/>
            <person name="Copeland A."/>
            <person name="Lapidus A."/>
            <person name="Glavina del Rio T."/>
            <person name="Tice H."/>
            <person name="Bruce D."/>
            <person name="Goodwin L."/>
            <person name="Pitluck S."/>
            <person name="Larimer F."/>
            <person name="Land M.L."/>
            <person name="Mouttaki H."/>
            <person name="He Z."/>
            <person name="Zhou J."/>
            <person name="Hemme C.L."/>
        </authorList>
    </citation>
    <scope>NUCLEOTIDE SEQUENCE</scope>
    <source>
        <strain evidence="1">DSM 2782</strain>
    </source>
</reference>
<dbReference type="EMBL" id="ACXX02000001">
    <property type="protein sequence ID" value="EGD49292.1"/>
    <property type="molecule type" value="Genomic_DNA"/>
</dbReference>
<dbReference type="STRING" id="588581.Cpap_3724"/>
<protein>
    <recommendedName>
        <fullName evidence="3">L-2-amino-thiazoline-4-carboxylic acid hydrolase</fullName>
    </recommendedName>
</protein>
<evidence type="ECO:0000313" key="1">
    <source>
        <dbReference type="EMBL" id="EGD49292.1"/>
    </source>
</evidence>
<dbReference type="Pfam" id="PF14196">
    <property type="entry name" value="ATC_hydrolase"/>
    <property type="match status" value="1"/>
</dbReference>
<accession>F1T744</accession>
<dbReference type="AlphaFoldDB" id="F1T744"/>
<comment type="caution">
    <text evidence="1">The sequence shown here is derived from an EMBL/GenBank/DDBJ whole genome shotgun (WGS) entry which is preliminary data.</text>
</comment>
<dbReference type="Proteomes" id="UP000003860">
    <property type="component" value="Unassembled WGS sequence"/>
</dbReference>
<proteinExistence type="predicted"/>
<organism evidence="1 2">
    <name type="scientific">Ruminiclostridium papyrosolvens DSM 2782</name>
    <dbReference type="NCBI Taxonomy" id="588581"/>
    <lineage>
        <taxon>Bacteria</taxon>
        <taxon>Bacillati</taxon>
        <taxon>Bacillota</taxon>
        <taxon>Clostridia</taxon>
        <taxon>Eubacteriales</taxon>
        <taxon>Oscillospiraceae</taxon>
        <taxon>Ruminiclostridium</taxon>
    </lineage>
</organism>
<evidence type="ECO:0000313" key="2">
    <source>
        <dbReference type="Proteomes" id="UP000003860"/>
    </source>
</evidence>
<dbReference type="InterPro" id="IPR026002">
    <property type="entry name" value="ATC_hydrolase-like"/>
</dbReference>
<evidence type="ECO:0008006" key="3">
    <source>
        <dbReference type="Google" id="ProtNLM"/>
    </source>
</evidence>
<dbReference type="OrthoDB" id="5454254at2"/>
<keyword evidence="2" id="KW-1185">Reference proteome</keyword>
<name>F1T744_9FIRM</name>
<gene>
    <name evidence="1" type="ORF">Cpap_3724</name>
</gene>